<dbReference type="GO" id="GO:0008270">
    <property type="term" value="F:zinc ion binding"/>
    <property type="evidence" value="ECO:0007669"/>
    <property type="project" value="UniProtKB-KW"/>
</dbReference>
<keyword evidence="1" id="KW-0862">Zinc</keyword>
<dbReference type="Gene3D" id="1.20.5.170">
    <property type="match status" value="1"/>
</dbReference>
<dbReference type="AlphaFoldDB" id="A0A1B8B955"/>
<evidence type="ECO:0000256" key="1">
    <source>
        <dbReference type="PROSITE-ProRule" id="PRU00047"/>
    </source>
</evidence>
<sequence length="185" mass="21384">MAPETGTLSRLDKELAQYLAARMEANKEKEAVKVKKEEEEEEVKKEEKKEEEKKKKKRKNDKDHGAREAIVCYNCQRMGHKAHECPERESRRQADRADGFELARVRIDPRLDALELGLAAQQKSLLALENRVKKEAEKKAREAEKRAEKAEKKVEELEKKVKELGEKFAHVEDFIAKLPAPPTIQ</sequence>
<name>A0A1B8B955_FUSPO</name>
<keyword evidence="1" id="KW-0479">Metal-binding</keyword>
<dbReference type="Gene3D" id="4.10.60.10">
    <property type="entry name" value="Zinc finger, CCHC-type"/>
    <property type="match status" value="1"/>
</dbReference>
<gene>
    <name evidence="5" type="ORF">FPOA_03196</name>
</gene>
<evidence type="ECO:0000259" key="4">
    <source>
        <dbReference type="PROSITE" id="PS50158"/>
    </source>
</evidence>
<reference evidence="5 6" key="1">
    <citation type="submission" date="2016-06" db="EMBL/GenBank/DDBJ databases">
        <title>Living apart together: crosstalk between the core and supernumerary genomes in a fungal plant pathogen.</title>
        <authorList>
            <person name="Vanheule A."/>
            <person name="Audenaert K."/>
            <person name="Warris S."/>
            <person name="Van De Geest H."/>
            <person name="Schijlen E."/>
            <person name="Hofte M."/>
            <person name="De Saeger S."/>
            <person name="Haesaert G."/>
            <person name="Waalwijk C."/>
            <person name="Van Der Lee T."/>
        </authorList>
    </citation>
    <scope>NUCLEOTIDE SEQUENCE [LARGE SCALE GENOMIC DNA]</scope>
    <source>
        <strain evidence="5 6">2516</strain>
    </source>
</reference>
<feature type="coiled-coil region" evidence="2">
    <location>
        <begin position="111"/>
        <end position="174"/>
    </location>
</feature>
<dbReference type="SUPFAM" id="SSF57756">
    <property type="entry name" value="Retrovirus zinc finger-like domains"/>
    <property type="match status" value="1"/>
</dbReference>
<organism evidence="5 6">
    <name type="scientific">Fusarium poae</name>
    <dbReference type="NCBI Taxonomy" id="36050"/>
    <lineage>
        <taxon>Eukaryota</taxon>
        <taxon>Fungi</taxon>
        <taxon>Dikarya</taxon>
        <taxon>Ascomycota</taxon>
        <taxon>Pezizomycotina</taxon>
        <taxon>Sordariomycetes</taxon>
        <taxon>Hypocreomycetidae</taxon>
        <taxon>Hypocreales</taxon>
        <taxon>Nectriaceae</taxon>
        <taxon>Fusarium</taxon>
    </lineage>
</organism>
<evidence type="ECO:0000313" key="5">
    <source>
        <dbReference type="EMBL" id="OBS29259.1"/>
    </source>
</evidence>
<dbReference type="Proteomes" id="UP000091967">
    <property type="component" value="Unassembled WGS sequence"/>
</dbReference>
<dbReference type="SMART" id="SM00343">
    <property type="entry name" value="ZnF_C2HC"/>
    <property type="match status" value="1"/>
</dbReference>
<dbReference type="OMA" id="AHECPER"/>
<protein>
    <recommendedName>
        <fullName evidence="4">CCHC-type domain-containing protein</fullName>
    </recommendedName>
</protein>
<keyword evidence="6" id="KW-1185">Reference proteome</keyword>
<dbReference type="InterPro" id="IPR036875">
    <property type="entry name" value="Znf_CCHC_sf"/>
</dbReference>
<proteinExistence type="predicted"/>
<keyword evidence="1" id="KW-0863">Zinc-finger</keyword>
<dbReference type="PROSITE" id="PS50158">
    <property type="entry name" value="ZF_CCHC"/>
    <property type="match status" value="1"/>
</dbReference>
<feature type="domain" description="CCHC-type" evidence="4">
    <location>
        <begin position="72"/>
        <end position="87"/>
    </location>
</feature>
<evidence type="ECO:0000256" key="3">
    <source>
        <dbReference type="SAM" id="MobiDB-lite"/>
    </source>
</evidence>
<keyword evidence="2" id="KW-0175">Coiled coil</keyword>
<dbReference type="InterPro" id="IPR001878">
    <property type="entry name" value="Znf_CCHC"/>
</dbReference>
<feature type="compositionally biased region" description="Basic and acidic residues" evidence="3">
    <location>
        <begin position="27"/>
        <end position="53"/>
    </location>
</feature>
<accession>A0A1B8B955</accession>
<dbReference type="Pfam" id="PF00098">
    <property type="entry name" value="zf-CCHC"/>
    <property type="match status" value="1"/>
</dbReference>
<dbReference type="EMBL" id="LYXU01000001">
    <property type="protein sequence ID" value="OBS29259.1"/>
    <property type="molecule type" value="Genomic_DNA"/>
</dbReference>
<evidence type="ECO:0000313" key="6">
    <source>
        <dbReference type="Proteomes" id="UP000091967"/>
    </source>
</evidence>
<comment type="caution">
    <text evidence="5">The sequence shown here is derived from an EMBL/GenBank/DDBJ whole genome shotgun (WGS) entry which is preliminary data.</text>
</comment>
<dbReference type="GO" id="GO:0003676">
    <property type="term" value="F:nucleic acid binding"/>
    <property type="evidence" value="ECO:0007669"/>
    <property type="project" value="InterPro"/>
</dbReference>
<feature type="region of interest" description="Disordered" evidence="3">
    <location>
        <begin position="27"/>
        <end position="64"/>
    </location>
</feature>
<evidence type="ECO:0000256" key="2">
    <source>
        <dbReference type="SAM" id="Coils"/>
    </source>
</evidence>